<evidence type="ECO:0000313" key="1">
    <source>
        <dbReference type="EMBL" id="KAL1852782.1"/>
    </source>
</evidence>
<proteinExistence type="predicted"/>
<organism evidence="1 2">
    <name type="scientific">Phialemonium thermophilum</name>
    <dbReference type="NCBI Taxonomy" id="223376"/>
    <lineage>
        <taxon>Eukaryota</taxon>
        <taxon>Fungi</taxon>
        <taxon>Dikarya</taxon>
        <taxon>Ascomycota</taxon>
        <taxon>Pezizomycotina</taxon>
        <taxon>Sordariomycetes</taxon>
        <taxon>Sordariomycetidae</taxon>
        <taxon>Cephalothecales</taxon>
        <taxon>Cephalothecaceae</taxon>
        <taxon>Phialemonium</taxon>
    </lineage>
</organism>
<comment type="caution">
    <text evidence="1">The sequence shown here is derived from an EMBL/GenBank/DDBJ whole genome shotgun (WGS) entry which is preliminary data.</text>
</comment>
<dbReference type="EMBL" id="JAZHXJ010000730">
    <property type="protein sequence ID" value="KAL1852782.1"/>
    <property type="molecule type" value="Genomic_DNA"/>
</dbReference>
<accession>A0ABR3W444</accession>
<dbReference type="Proteomes" id="UP001586593">
    <property type="component" value="Unassembled WGS sequence"/>
</dbReference>
<keyword evidence="2" id="KW-1185">Reference proteome</keyword>
<sequence>MGLGEMVLCAKMLGDGRDEVGLLCGCTAEENWVALKSCDDGSSCAPFLWAKGFRTGAGVSGCGVSGCGSQNGRRRLSSGESDAGRIAVRSSDASGSELLVWWDSGAGGARSKWTAPVSSSTRVPGSCGEGCWLGLCRRRWPSSDSSERGGLDPACSSRYCS</sequence>
<evidence type="ECO:0000313" key="2">
    <source>
        <dbReference type="Proteomes" id="UP001586593"/>
    </source>
</evidence>
<reference evidence="1 2" key="1">
    <citation type="journal article" date="2024" name="Commun. Biol.">
        <title>Comparative genomic analysis of thermophilic fungi reveals convergent evolutionary adaptations and gene losses.</title>
        <authorList>
            <person name="Steindorff A.S."/>
            <person name="Aguilar-Pontes M.V."/>
            <person name="Robinson A.J."/>
            <person name="Andreopoulos B."/>
            <person name="LaButti K."/>
            <person name="Kuo A."/>
            <person name="Mondo S."/>
            <person name="Riley R."/>
            <person name="Otillar R."/>
            <person name="Haridas S."/>
            <person name="Lipzen A."/>
            <person name="Grimwood J."/>
            <person name="Schmutz J."/>
            <person name="Clum A."/>
            <person name="Reid I.D."/>
            <person name="Moisan M.C."/>
            <person name="Butler G."/>
            <person name="Nguyen T.T.M."/>
            <person name="Dewar K."/>
            <person name="Conant G."/>
            <person name="Drula E."/>
            <person name="Henrissat B."/>
            <person name="Hansel C."/>
            <person name="Singer S."/>
            <person name="Hutchinson M.I."/>
            <person name="de Vries R.P."/>
            <person name="Natvig D.O."/>
            <person name="Powell A.J."/>
            <person name="Tsang A."/>
            <person name="Grigoriev I.V."/>
        </authorList>
    </citation>
    <scope>NUCLEOTIDE SEQUENCE [LARGE SCALE GENOMIC DNA]</scope>
    <source>
        <strain evidence="1 2">ATCC 24622</strain>
    </source>
</reference>
<gene>
    <name evidence="1" type="ORF">VTK73DRAFT_9164</name>
</gene>
<name>A0ABR3W444_9PEZI</name>
<protein>
    <submittedName>
        <fullName evidence="1">Uncharacterized protein</fullName>
    </submittedName>
</protein>